<evidence type="ECO:0000313" key="2">
    <source>
        <dbReference type="Proteomes" id="UP000186469"/>
    </source>
</evidence>
<accession>A0A1M7SWS9</accession>
<protein>
    <submittedName>
        <fullName evidence="1">Uncharacterized protein</fullName>
    </submittedName>
</protein>
<organism evidence="1 2">
    <name type="scientific">Desulfovibrio litoralis DSM 11393</name>
    <dbReference type="NCBI Taxonomy" id="1121455"/>
    <lineage>
        <taxon>Bacteria</taxon>
        <taxon>Pseudomonadati</taxon>
        <taxon>Thermodesulfobacteriota</taxon>
        <taxon>Desulfovibrionia</taxon>
        <taxon>Desulfovibrionales</taxon>
        <taxon>Desulfovibrionaceae</taxon>
        <taxon>Desulfovibrio</taxon>
    </lineage>
</organism>
<evidence type="ECO:0000313" key="1">
    <source>
        <dbReference type="EMBL" id="SHN62911.1"/>
    </source>
</evidence>
<keyword evidence="2" id="KW-1185">Reference proteome</keyword>
<dbReference type="EMBL" id="FRDI01000005">
    <property type="protein sequence ID" value="SHN62911.1"/>
    <property type="molecule type" value="Genomic_DNA"/>
</dbReference>
<dbReference type="InterPro" id="IPR048813">
    <property type="entry name" value="GP7-like"/>
</dbReference>
<dbReference type="RefSeq" id="WP_072697006.1">
    <property type="nucleotide sequence ID" value="NZ_FRDI01000005.1"/>
</dbReference>
<name>A0A1M7SWS9_9BACT</name>
<proteinExistence type="predicted"/>
<reference evidence="1 2" key="1">
    <citation type="submission" date="2016-12" db="EMBL/GenBank/DDBJ databases">
        <authorList>
            <person name="Song W.-J."/>
            <person name="Kurnit D.M."/>
        </authorList>
    </citation>
    <scope>NUCLEOTIDE SEQUENCE [LARGE SCALE GENOMIC DNA]</scope>
    <source>
        <strain evidence="1 2">DSM 11393</strain>
    </source>
</reference>
<dbReference type="NCBIfam" id="NF045672">
    <property type="entry name" value="MCP_gp7_epsi_15"/>
    <property type="match status" value="1"/>
</dbReference>
<gene>
    <name evidence="1" type="ORF">SAMN02745728_01315</name>
</gene>
<sequence length="303" mass="33173">MGETLKNLATRFARKQPQQVDQLTEEAPILGVIPFEPASHDLWNMYEDVEDITGAGWVEMNAPLPELELSSTLKKVDLAILGGEIECPEDTANLFGGKEAYFSKKLPKIIRKSGMSAEQRIIYDNFRAFAVQNKKAFSAGGTGLGNSILAVRFVSGETCGLYGPQCFNQGTLLNTQSLNGGDLYKSTNPARNGVLVYGLRLKSYLGIQIGNKNSVSALVNITASSIPTATMIDDMLAEVRATPGSTYLFMHEKTRNMLCKYKADSLHISSGSKDVDRMITHWNGIEIVTSYNFLDNAEKAVTL</sequence>
<dbReference type="OrthoDB" id="5447354at2"/>
<dbReference type="AlphaFoldDB" id="A0A1M7SWS9"/>
<dbReference type="STRING" id="1121455.SAMN02745728_01315"/>
<dbReference type="Proteomes" id="UP000186469">
    <property type="component" value="Unassembled WGS sequence"/>
</dbReference>